<feature type="region of interest" description="Disordered" evidence="1">
    <location>
        <begin position="927"/>
        <end position="1040"/>
    </location>
</feature>
<feature type="compositionally biased region" description="Acidic residues" evidence="1">
    <location>
        <begin position="435"/>
        <end position="445"/>
    </location>
</feature>
<feature type="region of interest" description="Disordered" evidence="1">
    <location>
        <begin position="410"/>
        <end position="496"/>
    </location>
</feature>
<dbReference type="SUPFAM" id="SSF53098">
    <property type="entry name" value="Ribonuclease H-like"/>
    <property type="match status" value="2"/>
</dbReference>
<evidence type="ECO:0000256" key="1">
    <source>
        <dbReference type="SAM" id="MobiDB-lite"/>
    </source>
</evidence>
<evidence type="ECO:0000313" key="3">
    <source>
        <dbReference type="EMBL" id="GBG78446.1"/>
    </source>
</evidence>
<dbReference type="PANTHER" id="PTHR32166:SF123">
    <property type="entry name" value="BED-TYPE DOMAIN-CONTAINING PROTEIN"/>
    <property type="match status" value="1"/>
</dbReference>
<name>A0A388L818_CHABU</name>
<protein>
    <recommendedName>
        <fullName evidence="2">DUF659 domain-containing protein</fullName>
    </recommendedName>
</protein>
<feature type="compositionally biased region" description="Basic and acidic residues" evidence="1">
    <location>
        <begin position="1147"/>
        <end position="1174"/>
    </location>
</feature>
<reference evidence="3 4" key="1">
    <citation type="journal article" date="2018" name="Cell">
        <title>The Chara Genome: Secondary Complexity and Implications for Plant Terrestrialization.</title>
        <authorList>
            <person name="Nishiyama T."/>
            <person name="Sakayama H."/>
            <person name="Vries J.D."/>
            <person name="Buschmann H."/>
            <person name="Saint-Marcoux D."/>
            <person name="Ullrich K.K."/>
            <person name="Haas F.B."/>
            <person name="Vanderstraeten L."/>
            <person name="Becker D."/>
            <person name="Lang D."/>
            <person name="Vosolsobe S."/>
            <person name="Rombauts S."/>
            <person name="Wilhelmsson P.K.I."/>
            <person name="Janitza P."/>
            <person name="Kern R."/>
            <person name="Heyl A."/>
            <person name="Rumpler F."/>
            <person name="Villalobos L.I.A.C."/>
            <person name="Clay J.M."/>
            <person name="Skokan R."/>
            <person name="Toyoda A."/>
            <person name="Suzuki Y."/>
            <person name="Kagoshima H."/>
            <person name="Schijlen E."/>
            <person name="Tajeshwar N."/>
            <person name="Catarino B."/>
            <person name="Hetherington A.J."/>
            <person name="Saltykova A."/>
            <person name="Bonnot C."/>
            <person name="Breuninger H."/>
            <person name="Symeonidi A."/>
            <person name="Radhakrishnan G.V."/>
            <person name="Van Nieuwerburgh F."/>
            <person name="Deforce D."/>
            <person name="Chang C."/>
            <person name="Karol K.G."/>
            <person name="Hedrich R."/>
            <person name="Ulvskov P."/>
            <person name="Glockner G."/>
            <person name="Delwiche C.F."/>
            <person name="Petrasek J."/>
            <person name="Van de Peer Y."/>
            <person name="Friml J."/>
            <person name="Beilby M."/>
            <person name="Dolan L."/>
            <person name="Kohara Y."/>
            <person name="Sugano S."/>
            <person name="Fujiyama A."/>
            <person name="Delaux P.-M."/>
            <person name="Quint M."/>
            <person name="TheiBen G."/>
            <person name="Hagemann M."/>
            <person name="Harholt J."/>
            <person name="Dunand C."/>
            <person name="Zachgo S."/>
            <person name="Langdale J."/>
            <person name="Maumus F."/>
            <person name="Straeten D.V.D."/>
            <person name="Gould S.B."/>
            <person name="Rensing S.A."/>
        </authorList>
    </citation>
    <scope>NUCLEOTIDE SEQUENCE [LARGE SCALE GENOMIC DNA]</scope>
    <source>
        <strain evidence="3 4">S276</strain>
    </source>
</reference>
<accession>A0A388L818</accession>
<dbReference type="Proteomes" id="UP000265515">
    <property type="component" value="Unassembled WGS sequence"/>
</dbReference>
<evidence type="ECO:0000259" key="2">
    <source>
        <dbReference type="Pfam" id="PF04937"/>
    </source>
</evidence>
<feature type="compositionally biased region" description="Basic residues" evidence="1">
    <location>
        <begin position="535"/>
        <end position="547"/>
    </location>
</feature>
<feature type="compositionally biased region" description="Basic and acidic residues" evidence="1">
    <location>
        <begin position="1010"/>
        <end position="1040"/>
    </location>
</feature>
<feature type="domain" description="DUF659" evidence="2">
    <location>
        <begin position="43"/>
        <end position="197"/>
    </location>
</feature>
<feature type="compositionally biased region" description="Pro residues" evidence="1">
    <location>
        <begin position="1858"/>
        <end position="1867"/>
    </location>
</feature>
<feature type="region of interest" description="Disordered" evidence="1">
    <location>
        <begin position="1077"/>
        <end position="1180"/>
    </location>
</feature>
<feature type="compositionally biased region" description="Basic and acidic residues" evidence="1">
    <location>
        <begin position="1118"/>
        <end position="1140"/>
    </location>
</feature>
<dbReference type="PANTHER" id="PTHR32166">
    <property type="entry name" value="OSJNBA0013A04.12 PROTEIN"/>
    <property type="match status" value="1"/>
</dbReference>
<feature type="compositionally biased region" description="Basic and acidic residues" evidence="1">
    <location>
        <begin position="1766"/>
        <end position="1783"/>
    </location>
</feature>
<proteinExistence type="predicted"/>
<dbReference type="Pfam" id="PF04937">
    <property type="entry name" value="DUF659"/>
    <property type="match status" value="1"/>
</dbReference>
<feature type="region of interest" description="Disordered" evidence="1">
    <location>
        <begin position="517"/>
        <end position="633"/>
    </location>
</feature>
<feature type="compositionally biased region" description="Basic and acidic residues" evidence="1">
    <location>
        <begin position="612"/>
        <end position="626"/>
    </location>
</feature>
<feature type="region of interest" description="Disordered" evidence="1">
    <location>
        <begin position="1733"/>
        <end position="1870"/>
    </location>
</feature>
<dbReference type="Gramene" id="GBG78446">
    <property type="protein sequence ID" value="GBG78446"/>
    <property type="gene ID" value="CBR_g26475"/>
</dbReference>
<feature type="compositionally biased region" description="Acidic residues" evidence="1">
    <location>
        <begin position="1815"/>
        <end position="1857"/>
    </location>
</feature>
<dbReference type="EMBL" id="BFEA01000295">
    <property type="protein sequence ID" value="GBG78446.1"/>
    <property type="molecule type" value="Genomic_DNA"/>
</dbReference>
<feature type="region of interest" description="Disordered" evidence="1">
    <location>
        <begin position="1621"/>
        <end position="1699"/>
    </location>
</feature>
<dbReference type="InterPro" id="IPR012337">
    <property type="entry name" value="RNaseH-like_sf"/>
</dbReference>
<feature type="compositionally biased region" description="Basic and acidic residues" evidence="1">
    <location>
        <begin position="424"/>
        <end position="434"/>
    </location>
</feature>
<gene>
    <name evidence="3" type="ORF">CBR_g26475</name>
</gene>
<feature type="region of interest" description="Disordered" evidence="1">
    <location>
        <begin position="355"/>
        <end position="382"/>
    </location>
</feature>
<comment type="caution">
    <text evidence="3">The sequence shown here is derived from an EMBL/GenBank/DDBJ whole genome shotgun (WGS) entry which is preliminary data.</text>
</comment>
<feature type="compositionally biased region" description="Acidic residues" evidence="1">
    <location>
        <begin position="1897"/>
        <end position="1906"/>
    </location>
</feature>
<evidence type="ECO:0000313" key="4">
    <source>
        <dbReference type="Proteomes" id="UP000265515"/>
    </source>
</evidence>
<feature type="compositionally biased region" description="Pro residues" evidence="1">
    <location>
        <begin position="1663"/>
        <end position="1672"/>
    </location>
</feature>
<feature type="region of interest" description="Disordered" evidence="1">
    <location>
        <begin position="1890"/>
        <end position="1912"/>
    </location>
</feature>
<feature type="compositionally biased region" description="Basic and acidic residues" evidence="1">
    <location>
        <begin position="938"/>
        <end position="947"/>
    </location>
</feature>
<keyword evidence="4" id="KW-1185">Reference proteome</keyword>
<feature type="compositionally biased region" description="Low complexity" evidence="1">
    <location>
        <begin position="1625"/>
        <end position="1643"/>
    </location>
</feature>
<feature type="compositionally biased region" description="Gly residues" evidence="1">
    <location>
        <begin position="1096"/>
        <end position="1113"/>
    </location>
</feature>
<organism evidence="3 4">
    <name type="scientific">Chara braunii</name>
    <name type="common">Braun's stonewort</name>
    <dbReference type="NCBI Taxonomy" id="69332"/>
    <lineage>
        <taxon>Eukaryota</taxon>
        <taxon>Viridiplantae</taxon>
        <taxon>Streptophyta</taxon>
        <taxon>Charophyceae</taxon>
        <taxon>Charales</taxon>
        <taxon>Characeae</taxon>
        <taxon>Chara</taxon>
    </lineage>
</organism>
<feature type="compositionally biased region" description="Gly residues" evidence="1">
    <location>
        <begin position="362"/>
        <end position="372"/>
    </location>
</feature>
<dbReference type="InterPro" id="IPR007021">
    <property type="entry name" value="DUF659"/>
</dbReference>
<sequence length="1923" mass="206473">MTIMRFIVERGMPFNCMKLGSFRRMFTVIIPPGVPGAPVPKLPTYHMVRTTLLDELDAEVQRCVRPVLDTARQSGCTIMTNGWTNIRSQTLCNYLVGIERGPAYLATDVMRGKKDGPALPKAWLHRLKTLDIQLSDIPAFITDSEGVNVSAMQIFQEDESVKHIFWIPCVTYVMDLILEDIGSIGWVASRIAQARLVGQDATEIMACARSPPWWEDLRRLCKIMDPVMEMLQMLDSDTRQISTVLRRYEIMIASCFTACDSLTTTEQDEILEVFNRRRTMFRTPVHIAAMMLDPEFRDATLSDDDVLQQGLIAALVQFGYPEGSPQHIEVLTSIDKFHARERPFDNATMDKAIRSYNHPSSGRGGRGRGSAGGICPRSSQPGLRDGVEVDLIRFPRQHWDEGEFLYHSSDSDDEDFFCTTMPRGGDDDGRPGDDRPDDDDSDDGVGDSRNRRSLRWGGDTGGRGVVAPRDAGSDGRGLDVVDGGGGSGGPQDEDTGAALEHTCADVAMDVEQHAGVDVVDGGGSRDGQASSPHGSRPHLLRLQHGPKRTQSIADRVRQPHGTLTPTVRPRADESELVPVFEDSMSDGPVDEQHPAPAGSAQETRPVADGAQEDARPVHGTEQDAHPLPRIPVLGGGMDATDVCMEVIEERDLGCSPAPMMDVDQHAEEASGLTGTNVAGVSTMEDGEITPAAGGLGDREVRLSHPIGSLPRTADLLSIGSALDGLPDIRTLISSLLPDVRPPCPDAGSTRATGDEDVGLACPDGSLPRIGDMVGVGTLADSMFGADTIIPPSLPLVSPPGLKGGPARDARDRGFDEFGGDKIFSAMASATPSVFRVGKPHEVALGLADTTTRHEDLPHGWVLHHMRSGGAVGRSSREELMRGGSGPTVPGLAASSFYDQGRAAPVDGGTAARRSACDMTDVPFGTRSISTVGGRHHGAMREYEDQHGRRLATKTSDVAFTRVVKASMSRARSKGGHERSSQHSSRRGTAHTQDEEVAAHGGVPEDGQAGDGDRSRRLSRVHDDSGSAGDERCSLVEEAGRGEKRRGALIIVHDDSSDIPTDGRVVRYAAKLGHNVLDTGGARGGEAGRRPVEGAVRGDGGHGAPDHPLGGGGGDTEEGVIHVDREARGPGEEGIPEHEDVPEFYPDTGKRMKDWRRQAGKEPATEGSSKRKEGGTDPAATPVGKVIEVYGGEWVARHKKAFLRWFYSSGVFFNAFRNQAWKAYQQVLLEQPGSSPRAVLPDHSEIASMRAVETHHAELAEELEEARQPFWVTSFGDGLPASTEYILACRQFEDFHIQRGRFGDWGGAEGHARGRPCSGDGETIECASWWSKFGAGAPQLQRCALRVMHMWSCASLAERNWAVREGIHTKKRNQLTFEKVVQLVEIIANVWLMEYRGVGSSYALPWQQDEGMLDCQAGLDVEVEEGALSTAAVEGGMAPTAVADATVAATVDEIAAVAAAAVMEEMAASPLEEETPAAGGAAAVEGQVAAAGGAAGGAATVEVEGAATVEEEEAPSAAAVEGGVAGPVYEEKAAQAEVPCGGDDERLMQQFLTEELDPVITDLGFEQVVVPPRPPSHFAPQEVRHPLDAEELAREAVRDVTRLDGRIFDQRLEHLAWQAIPSVPWGPASPVSSGSTSTGGRTVGHVPGVSDGVMETAPRTRDMPPLPPRPPVGDPSSSPTGKGSRSPHTPGRSRVRDTTAIQRDVCDTTLFGRIDIDLDSTRCVTEHTGRLLPGLRPRGARTTAAREVPASGCVPQRGRSRGVSTESLEHALRATTRTVHEQTPRKRGAPPRPRPTVAEASARVVVLRKGGGPVTIEEDDPDTDAAVQEADEDYEGEQEEEEESKSGSDGDDNDDGDEPPPPPGPPPTSASTLCCAYFFIWTREEEVDIRHSRGYEETEREGEEGSLTDEANTLLIPYSHCTSF</sequence>